<proteinExistence type="predicted"/>
<dbReference type="SUPFAM" id="SSF55729">
    <property type="entry name" value="Acyl-CoA N-acyltransferases (Nat)"/>
    <property type="match status" value="1"/>
</dbReference>
<dbReference type="GO" id="GO:0016747">
    <property type="term" value="F:acyltransferase activity, transferring groups other than amino-acyl groups"/>
    <property type="evidence" value="ECO:0007669"/>
    <property type="project" value="InterPro"/>
</dbReference>
<gene>
    <name evidence="2" type="ORF">KL86CLO1_11319</name>
</gene>
<reference evidence="2" key="1">
    <citation type="submission" date="2016-04" db="EMBL/GenBank/DDBJ databases">
        <authorList>
            <person name="Evans L.H."/>
            <person name="Alamgir A."/>
            <person name="Owens N."/>
            <person name="Weber N.D."/>
            <person name="Virtaneva K."/>
            <person name="Barbian K."/>
            <person name="Babar A."/>
            <person name="Rosenke K."/>
        </authorList>
    </citation>
    <scope>NUCLEOTIDE SEQUENCE</scope>
    <source>
        <strain evidence="2">86</strain>
    </source>
</reference>
<feature type="domain" description="N-acetyltransferase" evidence="1">
    <location>
        <begin position="10"/>
        <end position="137"/>
    </location>
</feature>
<accession>A0A212JLT2</accession>
<dbReference type="EMBL" id="FLUN01000001">
    <property type="protein sequence ID" value="SBW00265.1"/>
    <property type="molecule type" value="Genomic_DNA"/>
</dbReference>
<evidence type="ECO:0000259" key="1">
    <source>
        <dbReference type="PROSITE" id="PS51186"/>
    </source>
</evidence>
<dbReference type="InterPro" id="IPR016181">
    <property type="entry name" value="Acyl_CoA_acyltransferase"/>
</dbReference>
<protein>
    <submittedName>
        <fullName evidence="2">Acetyltransferase (GNAT) family protein</fullName>
    </submittedName>
</protein>
<sequence length="137" mass="16420">MNDKEDKLMITIRRYSEDDESALFSLMKNEGAEWESYWREERRDRYKAALHSCIVYVAYENDILCGYCRCRDDDGYGIYVYDLLVDKHHRGKQIGRQLMAQVRKDFSNDTVYVMSDVDEYYEKQGFRREGSIFEVCV</sequence>
<keyword evidence="2" id="KW-0808">Transferase</keyword>
<dbReference type="Gene3D" id="3.40.630.30">
    <property type="match status" value="1"/>
</dbReference>
<dbReference type="InterPro" id="IPR000182">
    <property type="entry name" value="GNAT_dom"/>
</dbReference>
<dbReference type="Pfam" id="PF13508">
    <property type="entry name" value="Acetyltransf_7"/>
    <property type="match status" value="1"/>
</dbReference>
<name>A0A212JLT2_9FIRM</name>
<organism evidence="2">
    <name type="scientific">uncultured Eubacteriales bacterium</name>
    <dbReference type="NCBI Taxonomy" id="172733"/>
    <lineage>
        <taxon>Bacteria</taxon>
        <taxon>Bacillati</taxon>
        <taxon>Bacillota</taxon>
        <taxon>Clostridia</taxon>
        <taxon>Eubacteriales</taxon>
        <taxon>environmental samples</taxon>
    </lineage>
</organism>
<dbReference type="AlphaFoldDB" id="A0A212JLT2"/>
<evidence type="ECO:0000313" key="2">
    <source>
        <dbReference type="EMBL" id="SBW00265.1"/>
    </source>
</evidence>
<dbReference type="CDD" id="cd04301">
    <property type="entry name" value="NAT_SF"/>
    <property type="match status" value="1"/>
</dbReference>
<dbReference type="PROSITE" id="PS51186">
    <property type="entry name" value="GNAT"/>
    <property type="match status" value="1"/>
</dbReference>